<dbReference type="Pfam" id="PF00149">
    <property type="entry name" value="Metallophos"/>
    <property type="match status" value="1"/>
</dbReference>
<dbReference type="InterPro" id="IPR029052">
    <property type="entry name" value="Metallo-depent_PP-like"/>
</dbReference>
<dbReference type="eggNOG" id="COG1409">
    <property type="taxonomic scope" value="Bacteria"/>
</dbReference>
<dbReference type="InterPro" id="IPR039331">
    <property type="entry name" value="PAPs-like"/>
</dbReference>
<keyword evidence="6" id="KW-1185">Reference proteome</keyword>
<evidence type="ECO:0000256" key="1">
    <source>
        <dbReference type="ARBA" id="ARBA00022729"/>
    </source>
</evidence>
<organism evidence="5 6">
    <name type="scientific">Candidatus Criblamydia sequanensis CRIB-18</name>
    <dbReference type="NCBI Taxonomy" id="1437425"/>
    <lineage>
        <taxon>Bacteria</taxon>
        <taxon>Pseudomonadati</taxon>
        <taxon>Chlamydiota</taxon>
        <taxon>Chlamydiia</taxon>
        <taxon>Parachlamydiales</taxon>
        <taxon>Candidatus Criblamydiaceae</taxon>
        <taxon>Candidatus Criblamydia</taxon>
    </lineage>
</organism>
<protein>
    <submittedName>
        <fullName evidence="5">Uncharacterized protein</fullName>
    </submittedName>
</protein>
<dbReference type="InterPro" id="IPR008963">
    <property type="entry name" value="Purple_acid_Pase-like_N"/>
</dbReference>
<reference evidence="5" key="1">
    <citation type="submission" date="2013-12" db="EMBL/GenBank/DDBJ databases">
        <authorList>
            <person name="Linke B."/>
        </authorList>
    </citation>
    <scope>NUCLEOTIDE SEQUENCE [LARGE SCALE GENOMIC DNA]</scope>
    <source>
        <strain evidence="5">CRIB-18</strain>
    </source>
</reference>
<dbReference type="EMBL" id="CCEJ010000001">
    <property type="protein sequence ID" value="CDR32899.1"/>
    <property type="molecule type" value="Genomic_DNA"/>
</dbReference>
<dbReference type="PANTHER" id="PTHR22953:SF153">
    <property type="entry name" value="PURPLE ACID PHOSPHATASE"/>
    <property type="match status" value="1"/>
</dbReference>
<dbReference type="InterPro" id="IPR015914">
    <property type="entry name" value="PAPs_N"/>
</dbReference>
<dbReference type="AlphaFoldDB" id="A0A090DV63"/>
<dbReference type="SUPFAM" id="SSF56300">
    <property type="entry name" value="Metallo-dependent phosphatases"/>
    <property type="match status" value="1"/>
</dbReference>
<feature type="signal peptide" evidence="2">
    <location>
        <begin position="1"/>
        <end position="25"/>
    </location>
</feature>
<dbReference type="CDD" id="cd00063">
    <property type="entry name" value="FN3"/>
    <property type="match status" value="1"/>
</dbReference>
<dbReference type="Gene3D" id="3.60.21.10">
    <property type="match status" value="1"/>
</dbReference>
<dbReference type="GO" id="GO:0003993">
    <property type="term" value="F:acid phosphatase activity"/>
    <property type="evidence" value="ECO:0007669"/>
    <property type="project" value="InterPro"/>
</dbReference>
<dbReference type="InterPro" id="IPR003961">
    <property type="entry name" value="FN3_dom"/>
</dbReference>
<name>A0A090DV63_9BACT</name>
<dbReference type="GO" id="GO:0046872">
    <property type="term" value="F:metal ion binding"/>
    <property type="evidence" value="ECO:0007669"/>
    <property type="project" value="InterPro"/>
</dbReference>
<evidence type="ECO:0000313" key="5">
    <source>
        <dbReference type="EMBL" id="CDR32899.1"/>
    </source>
</evidence>
<dbReference type="PANTHER" id="PTHR22953">
    <property type="entry name" value="ACID PHOSPHATASE RELATED"/>
    <property type="match status" value="1"/>
</dbReference>
<dbReference type="SUPFAM" id="SSF49363">
    <property type="entry name" value="Purple acid phosphatase, N-terminal domain"/>
    <property type="match status" value="1"/>
</dbReference>
<dbReference type="RefSeq" id="WP_079977912.1">
    <property type="nucleotide sequence ID" value="NZ_CCEJ010000001.1"/>
</dbReference>
<feature type="chain" id="PRO_5001854044" evidence="2">
    <location>
        <begin position="26"/>
        <end position="404"/>
    </location>
</feature>
<proteinExistence type="predicted"/>
<keyword evidence="1 2" id="KW-0732">Signal</keyword>
<dbReference type="STRING" id="1437425.CSEC_0055"/>
<accession>A0A090DV63</accession>
<dbReference type="Proteomes" id="UP000031552">
    <property type="component" value="Unassembled WGS sequence"/>
</dbReference>
<reference evidence="5" key="2">
    <citation type="submission" date="2014-09" db="EMBL/GenBank/DDBJ databases">
        <title>Criblamydia sequanensis harbors a mega-plasmid encoding arsenite resistance.</title>
        <authorList>
            <person name="Bertelli C."/>
            <person name="Goesmann A."/>
            <person name="Greub G."/>
        </authorList>
    </citation>
    <scope>NUCLEOTIDE SEQUENCE [LARGE SCALE GENOMIC DNA]</scope>
    <source>
        <strain evidence="5">CRIB-18</strain>
    </source>
</reference>
<gene>
    <name evidence="5" type="ORF">CSEC_0055</name>
</gene>
<evidence type="ECO:0000259" key="3">
    <source>
        <dbReference type="Pfam" id="PF00149"/>
    </source>
</evidence>
<dbReference type="Gene3D" id="2.60.40.380">
    <property type="entry name" value="Purple acid phosphatase-like, N-terminal"/>
    <property type="match status" value="1"/>
</dbReference>
<dbReference type="OrthoDB" id="9809781at2"/>
<feature type="domain" description="Calcineurin-like phosphoesterase" evidence="3">
    <location>
        <begin position="127"/>
        <end position="324"/>
    </location>
</feature>
<evidence type="ECO:0000256" key="2">
    <source>
        <dbReference type="SAM" id="SignalP"/>
    </source>
</evidence>
<feature type="domain" description="Purple acid phosphatase N-terminal" evidence="4">
    <location>
        <begin position="35"/>
        <end position="115"/>
    </location>
</feature>
<sequence>MMFKSKLVIFLVSLSFFWGNAFSFANESDTPIGLWLSWHKDPSTTMNIKWLTKKEDRNSHLEYREVNKLIWKGALVQEIKMPYDLPYVIHYVEIKGLTPNTVYEFTIDDKETYLFKTLPNSLATPIKFVVGGDMYHDDIEVVRETQRAAASNSPSFAILGGDLAYSAPKVGHFKEEFEKWVDFLKAWKETMITKEGYLIPMVTAIGNHEVIGRYGQSKAEAVFYYAFFATPNGSTNYTLDFGNYLSLIILDSGHTFDISGEQTEWLEQSLKDRICVPHKFAVYHVPAWPSIRKFEYKVSKEIRANWVPLFEKYHLNAAFEHHDHGYKRSHPIYEGQIDQNKGVIYLGDGAWGVKKPRLPKTKEPRWWIAKSLPERHFFLVTLKGCVRNYKGINSDGVIFDEVTR</sequence>
<evidence type="ECO:0000313" key="6">
    <source>
        <dbReference type="Proteomes" id="UP000031552"/>
    </source>
</evidence>
<dbReference type="Pfam" id="PF16656">
    <property type="entry name" value="Pur_ac_phosph_N"/>
    <property type="match status" value="1"/>
</dbReference>
<evidence type="ECO:0000259" key="4">
    <source>
        <dbReference type="Pfam" id="PF16656"/>
    </source>
</evidence>
<comment type="caution">
    <text evidence="5">The sequence shown here is derived from an EMBL/GenBank/DDBJ whole genome shotgun (WGS) entry which is preliminary data.</text>
</comment>
<dbReference type="InterPro" id="IPR004843">
    <property type="entry name" value="Calcineurin-like_PHP"/>
</dbReference>